<dbReference type="Pfam" id="PF10050">
    <property type="entry name" value="DUF2284"/>
    <property type="match status" value="1"/>
</dbReference>
<dbReference type="InterPro" id="IPR019271">
    <property type="entry name" value="DUF2284_metal-binding"/>
</dbReference>
<sequence length="204" mass="23279">MISRYNDKNYYLIFEVILNLEIDFNDLIKNAQDLNATHAAIANVKDLVFNEDFRKQCEQNICGFYNTNWMCPPAFGPISNAKERVMRFQQGLLIQSVHKLKSSFDWKGMMTAVADHTKIFRDILDSMEKNYSFKEILPLNAGPCTYCEKCGFLDGEKCRFPAQAVSSVEANGIDVMDLEKKCGMPYYNGENTVSYVGLILFNVA</sequence>
<proteinExistence type="predicted"/>
<reference evidence="2" key="1">
    <citation type="submission" date="2018-02" db="EMBL/GenBank/DDBJ databases">
        <authorList>
            <person name="Hausmann B."/>
        </authorList>
    </citation>
    <scope>NUCLEOTIDE SEQUENCE [LARGE SCALE GENOMIC DNA]</scope>
    <source>
        <strain evidence="2">Peat soil MAG SbF1</strain>
    </source>
</reference>
<gene>
    <name evidence="1" type="ORF">SBF1_3050011</name>
</gene>
<accession>A0A2U3KXB2</accession>
<evidence type="ECO:0000313" key="2">
    <source>
        <dbReference type="Proteomes" id="UP000238916"/>
    </source>
</evidence>
<name>A0A2U3KXB2_9FIRM</name>
<dbReference type="Proteomes" id="UP000238916">
    <property type="component" value="Unassembled WGS sequence"/>
</dbReference>
<protein>
    <recommendedName>
        <fullName evidence="3">Metal-binding protein</fullName>
    </recommendedName>
</protein>
<dbReference type="AlphaFoldDB" id="A0A2U3KXB2"/>
<evidence type="ECO:0008006" key="3">
    <source>
        <dbReference type="Google" id="ProtNLM"/>
    </source>
</evidence>
<evidence type="ECO:0000313" key="1">
    <source>
        <dbReference type="EMBL" id="SPF44282.1"/>
    </source>
</evidence>
<dbReference type="EMBL" id="OMOF01000230">
    <property type="protein sequence ID" value="SPF44282.1"/>
    <property type="molecule type" value="Genomic_DNA"/>
</dbReference>
<organism evidence="1 2">
    <name type="scientific">Candidatus Desulfosporosinus infrequens</name>
    <dbReference type="NCBI Taxonomy" id="2043169"/>
    <lineage>
        <taxon>Bacteria</taxon>
        <taxon>Bacillati</taxon>
        <taxon>Bacillota</taxon>
        <taxon>Clostridia</taxon>
        <taxon>Eubacteriales</taxon>
        <taxon>Desulfitobacteriaceae</taxon>
        <taxon>Desulfosporosinus</taxon>
    </lineage>
</organism>